<evidence type="ECO:0000313" key="11">
    <source>
        <dbReference type="Proteomes" id="UP001057481"/>
    </source>
</evidence>
<dbReference type="InterPro" id="IPR050967">
    <property type="entry name" value="Thiamine_Salvage_TenA"/>
</dbReference>
<comment type="caution">
    <text evidence="10">The sequence shown here is derived from an EMBL/GenBank/DDBJ whole genome shotgun (WGS) entry which is preliminary data.</text>
</comment>
<reference evidence="10" key="1">
    <citation type="submission" date="2021-04" db="EMBL/GenBank/DDBJ databases">
        <title>Taxonomic assessment of Weissella genus.</title>
        <authorList>
            <person name="Fanelli F."/>
            <person name="Chieffi D."/>
            <person name="Dell'Aquila A."/>
            <person name="Gyu-Sung C."/>
            <person name="Franz C.M.A.P."/>
            <person name="Fusco V."/>
        </authorList>
    </citation>
    <scope>NUCLEOTIDE SEQUENCE</scope>
    <source>
        <strain evidence="10">LMG 25373</strain>
    </source>
</reference>
<protein>
    <recommendedName>
        <fullName evidence="6">Aminopyrimidine aminohydrolase</fullName>
        <ecNumber evidence="5">3.5.99.2</ecNumber>
    </recommendedName>
</protein>
<feature type="domain" description="Thiaminase-2/PQQC" evidence="9">
    <location>
        <begin position="11"/>
        <end position="213"/>
    </location>
</feature>
<evidence type="ECO:0000256" key="4">
    <source>
        <dbReference type="ARBA" id="ARBA00011881"/>
    </source>
</evidence>
<dbReference type="SUPFAM" id="SSF48613">
    <property type="entry name" value="Heme oxygenase-like"/>
    <property type="match status" value="1"/>
</dbReference>
<evidence type="ECO:0000256" key="8">
    <source>
        <dbReference type="ARBA" id="ARBA00048337"/>
    </source>
</evidence>
<comment type="catalytic activity">
    <reaction evidence="8">
        <text>thiamine + H2O = 5-(2-hydroxyethyl)-4-methylthiazole + 4-amino-5-hydroxymethyl-2-methylpyrimidine + H(+)</text>
        <dbReference type="Rhea" id="RHEA:17509"/>
        <dbReference type="ChEBI" id="CHEBI:15377"/>
        <dbReference type="ChEBI" id="CHEBI:15378"/>
        <dbReference type="ChEBI" id="CHEBI:16892"/>
        <dbReference type="ChEBI" id="CHEBI:17957"/>
        <dbReference type="ChEBI" id="CHEBI:18385"/>
        <dbReference type="EC" id="3.5.99.2"/>
    </reaction>
</comment>
<evidence type="ECO:0000256" key="1">
    <source>
        <dbReference type="ARBA" id="ARBA00001881"/>
    </source>
</evidence>
<gene>
    <name evidence="10" type="ORF">KAK10_02425</name>
</gene>
<organism evidence="10 11">
    <name type="scientific">Periweissella beninensis</name>
    <dbReference type="NCBI Taxonomy" id="504936"/>
    <lineage>
        <taxon>Bacteria</taxon>
        <taxon>Bacillati</taxon>
        <taxon>Bacillota</taxon>
        <taxon>Bacilli</taxon>
        <taxon>Lactobacillales</taxon>
        <taxon>Lactobacillaceae</taxon>
        <taxon>Periweissella</taxon>
    </lineage>
</organism>
<comment type="similarity">
    <text evidence="3">Belongs to the TenA family.</text>
</comment>
<dbReference type="EC" id="3.5.99.2" evidence="5"/>
<dbReference type="Proteomes" id="UP001057481">
    <property type="component" value="Unassembled WGS sequence"/>
</dbReference>
<keyword evidence="7" id="KW-0784">Thiamine biosynthesis</keyword>
<evidence type="ECO:0000256" key="7">
    <source>
        <dbReference type="ARBA" id="ARBA00022977"/>
    </source>
</evidence>
<comment type="subunit">
    <text evidence="4">Homotetramer.</text>
</comment>
<accession>A0ABT0VG32</accession>
<evidence type="ECO:0000259" key="9">
    <source>
        <dbReference type="Pfam" id="PF03070"/>
    </source>
</evidence>
<dbReference type="Pfam" id="PF03070">
    <property type="entry name" value="TENA_THI-4"/>
    <property type="match status" value="1"/>
</dbReference>
<dbReference type="PANTHER" id="PTHR43198:SF2">
    <property type="entry name" value="SI:CH1073-67J19.1-RELATED"/>
    <property type="match status" value="1"/>
</dbReference>
<evidence type="ECO:0000256" key="3">
    <source>
        <dbReference type="ARBA" id="ARBA00010264"/>
    </source>
</evidence>
<dbReference type="Gene3D" id="1.20.910.10">
    <property type="entry name" value="Heme oxygenase-like"/>
    <property type="match status" value="1"/>
</dbReference>
<dbReference type="EMBL" id="JAGMVS010000039">
    <property type="protein sequence ID" value="MCM2436788.1"/>
    <property type="molecule type" value="Genomic_DNA"/>
</dbReference>
<dbReference type="RefSeq" id="WP_205143252.1">
    <property type="nucleotide sequence ID" value="NZ_JAFBDN010000004.1"/>
</dbReference>
<comment type="pathway">
    <text evidence="2">Cofactor biosynthesis; thiamine diphosphate biosynthesis.</text>
</comment>
<name>A0ABT0VG32_9LACO</name>
<proteinExistence type="inferred from homology"/>
<comment type="catalytic activity">
    <reaction evidence="1">
        <text>4-amino-5-aminomethyl-2-methylpyrimidine + H2O = 4-amino-5-hydroxymethyl-2-methylpyrimidine + NH4(+)</text>
        <dbReference type="Rhea" id="RHEA:31799"/>
        <dbReference type="ChEBI" id="CHEBI:15377"/>
        <dbReference type="ChEBI" id="CHEBI:16892"/>
        <dbReference type="ChEBI" id="CHEBI:28938"/>
        <dbReference type="ChEBI" id="CHEBI:63416"/>
        <dbReference type="EC" id="3.5.99.2"/>
    </reaction>
</comment>
<dbReference type="InterPro" id="IPR016084">
    <property type="entry name" value="Haem_Oase-like_multi-hlx"/>
</dbReference>
<dbReference type="PANTHER" id="PTHR43198">
    <property type="entry name" value="BIFUNCTIONAL TH2 PROTEIN"/>
    <property type="match status" value="1"/>
</dbReference>
<evidence type="ECO:0000256" key="6">
    <source>
        <dbReference type="ARBA" id="ARBA00013647"/>
    </source>
</evidence>
<sequence>MIFSEVLKSHAEPLVKEIIQHPFLTDITTNTLAPAAIIAYVQQDEFYLSQYALALKAAADLAPSPTIAHVLMPLLFEPNSESIAHTWLLKSIDISQVEQLPTTVPNPTTQAYIDFLFANKSKDFFSLITALLPCAWVYPEFAKQLVPQEVTDNPLINWLQLYDNQFPDLLKMDLATVLFTILDQETFTQSKQQQLLAIFLQGCIYEWHFFDATYFQKTRLLANTSTITMEELMNA</sequence>
<evidence type="ECO:0000256" key="5">
    <source>
        <dbReference type="ARBA" id="ARBA00012684"/>
    </source>
</evidence>
<dbReference type="InterPro" id="IPR004305">
    <property type="entry name" value="Thiaminase-2/PQQC"/>
</dbReference>
<keyword evidence="11" id="KW-1185">Reference proteome</keyword>
<evidence type="ECO:0000313" key="10">
    <source>
        <dbReference type="EMBL" id="MCM2436788.1"/>
    </source>
</evidence>
<evidence type="ECO:0000256" key="2">
    <source>
        <dbReference type="ARBA" id="ARBA00004948"/>
    </source>
</evidence>